<dbReference type="InterPro" id="IPR001647">
    <property type="entry name" value="HTH_TetR"/>
</dbReference>
<feature type="DNA-binding region" description="H-T-H motif" evidence="5">
    <location>
        <begin position="49"/>
        <end position="68"/>
    </location>
</feature>
<dbReference type="GO" id="GO:0003677">
    <property type="term" value="F:DNA binding"/>
    <property type="evidence" value="ECO:0007669"/>
    <property type="project" value="UniProtKB-UniRule"/>
</dbReference>
<feature type="region of interest" description="Disordered" evidence="6">
    <location>
        <begin position="1"/>
        <end position="25"/>
    </location>
</feature>
<dbReference type="PANTHER" id="PTHR47506:SF6">
    <property type="entry name" value="HTH-TYPE TRANSCRIPTIONAL REPRESSOR NEMR"/>
    <property type="match status" value="1"/>
</dbReference>
<dbReference type="SUPFAM" id="SSF46689">
    <property type="entry name" value="Homeodomain-like"/>
    <property type="match status" value="1"/>
</dbReference>
<dbReference type="PANTHER" id="PTHR47506">
    <property type="entry name" value="TRANSCRIPTIONAL REGULATORY PROTEIN"/>
    <property type="match status" value="1"/>
</dbReference>
<dbReference type="OrthoDB" id="5118063at2"/>
<proteinExistence type="predicted"/>
<gene>
    <name evidence="8" type="ORF">E2R57_18375</name>
</gene>
<keyword evidence="1" id="KW-0678">Repressor</keyword>
<evidence type="ECO:0000313" key="9">
    <source>
        <dbReference type="Proteomes" id="UP000294621"/>
    </source>
</evidence>
<keyword evidence="2" id="KW-0805">Transcription regulation</keyword>
<evidence type="ECO:0000256" key="3">
    <source>
        <dbReference type="ARBA" id="ARBA00023125"/>
    </source>
</evidence>
<dbReference type="Pfam" id="PF13977">
    <property type="entry name" value="TetR_C_6"/>
    <property type="match status" value="1"/>
</dbReference>
<evidence type="ECO:0000259" key="7">
    <source>
        <dbReference type="PROSITE" id="PS50977"/>
    </source>
</evidence>
<organism evidence="8 9">
    <name type="scientific">Arthrobacter nitrophenolicus</name>
    <dbReference type="NCBI Taxonomy" id="683150"/>
    <lineage>
        <taxon>Bacteria</taxon>
        <taxon>Bacillati</taxon>
        <taxon>Actinomycetota</taxon>
        <taxon>Actinomycetes</taxon>
        <taxon>Micrococcales</taxon>
        <taxon>Micrococcaceae</taxon>
        <taxon>Arthrobacter</taxon>
    </lineage>
</organism>
<keyword evidence="4" id="KW-0804">Transcription</keyword>
<evidence type="ECO:0000256" key="6">
    <source>
        <dbReference type="SAM" id="MobiDB-lite"/>
    </source>
</evidence>
<sequence>MTETATSTAVREPRRGRPRGAYAKTEQRRQEILTAAFEVFSTSGYRAGSIQDIADKIGLTKTGLLHHFPSKEALLEAVLTLRDEDSWAAAGIVTDNGMETLNGIVRLVHNNTTVPGLVALHCVLSAESTDPTHPAHEYFQRRYDWVREVGGQAFADLERQGKLRQGITPAAAARQLVALMDGLQVQWLLDNESVDMAGELKTFLGSITTEKF</sequence>
<name>A0A4R5XPI6_9MICC</name>
<dbReference type="InterPro" id="IPR036271">
    <property type="entry name" value="Tet_transcr_reg_TetR-rel_C_sf"/>
</dbReference>
<dbReference type="AlphaFoldDB" id="A0A4R5XPI6"/>
<dbReference type="Gene3D" id="1.10.357.10">
    <property type="entry name" value="Tetracycline Repressor, domain 2"/>
    <property type="match status" value="1"/>
</dbReference>
<feature type="domain" description="HTH tetR-type" evidence="7">
    <location>
        <begin position="26"/>
        <end position="86"/>
    </location>
</feature>
<protein>
    <submittedName>
        <fullName evidence="8">TetR/AcrR family transcriptional regulator</fullName>
    </submittedName>
</protein>
<dbReference type="Proteomes" id="UP000294621">
    <property type="component" value="Unassembled WGS sequence"/>
</dbReference>
<dbReference type="InterPro" id="IPR009057">
    <property type="entry name" value="Homeodomain-like_sf"/>
</dbReference>
<keyword evidence="3 5" id="KW-0238">DNA-binding</keyword>
<dbReference type="InterPro" id="IPR039538">
    <property type="entry name" value="BetI_C"/>
</dbReference>
<reference evidence="8 9" key="1">
    <citation type="submission" date="2019-03" db="EMBL/GenBank/DDBJ databases">
        <title>Genome Sequencing and Assembly of Various Microbes Isolated from Partially Reclaimed Soil and Acid Mine Drainage (AMD) Site.</title>
        <authorList>
            <person name="Steinbock B."/>
            <person name="Bechtold R."/>
            <person name="Sevigny J.L."/>
            <person name="Thomas D."/>
            <person name="Cuthill L.R."/>
            <person name="Aveiro Johannsen E.J."/>
            <person name="Thomas K."/>
            <person name="Ghosh A."/>
        </authorList>
    </citation>
    <scope>NUCLEOTIDE SEQUENCE [LARGE SCALE GENOMIC DNA]</scope>
    <source>
        <strain evidence="8 9">S-A1</strain>
    </source>
</reference>
<evidence type="ECO:0000313" key="8">
    <source>
        <dbReference type="EMBL" id="TDL33439.1"/>
    </source>
</evidence>
<dbReference type="Pfam" id="PF00440">
    <property type="entry name" value="TetR_N"/>
    <property type="match status" value="1"/>
</dbReference>
<dbReference type="PROSITE" id="PS50977">
    <property type="entry name" value="HTH_TETR_2"/>
    <property type="match status" value="1"/>
</dbReference>
<dbReference type="EMBL" id="SMZQ01000011">
    <property type="protein sequence ID" value="TDL33439.1"/>
    <property type="molecule type" value="Genomic_DNA"/>
</dbReference>
<accession>A0A4R5XPI6</accession>
<evidence type="ECO:0000256" key="4">
    <source>
        <dbReference type="ARBA" id="ARBA00023163"/>
    </source>
</evidence>
<dbReference type="SUPFAM" id="SSF48498">
    <property type="entry name" value="Tetracyclin repressor-like, C-terminal domain"/>
    <property type="match status" value="1"/>
</dbReference>
<dbReference type="PRINTS" id="PR00455">
    <property type="entry name" value="HTHTETR"/>
</dbReference>
<dbReference type="RefSeq" id="WP_133351520.1">
    <property type="nucleotide sequence ID" value="NZ_SMZQ01000011.1"/>
</dbReference>
<evidence type="ECO:0000256" key="1">
    <source>
        <dbReference type="ARBA" id="ARBA00022491"/>
    </source>
</evidence>
<comment type="caution">
    <text evidence="8">The sequence shown here is derived from an EMBL/GenBank/DDBJ whole genome shotgun (WGS) entry which is preliminary data.</text>
</comment>
<evidence type="ECO:0000256" key="5">
    <source>
        <dbReference type="PROSITE-ProRule" id="PRU00335"/>
    </source>
</evidence>
<evidence type="ECO:0000256" key="2">
    <source>
        <dbReference type="ARBA" id="ARBA00023015"/>
    </source>
</evidence>